<dbReference type="InterPro" id="IPR053178">
    <property type="entry name" value="Osmoadaptation_assoc"/>
</dbReference>
<evidence type="ECO:0000313" key="4">
    <source>
        <dbReference type="Proteomes" id="UP000635477"/>
    </source>
</evidence>
<dbReference type="Pfam" id="PF00172">
    <property type="entry name" value="Zn_clus"/>
    <property type="match status" value="1"/>
</dbReference>
<accession>A0A8H4UE34</accession>
<keyword evidence="1" id="KW-0539">Nucleus</keyword>
<gene>
    <name evidence="3" type="ORF">FZEAL_8487</name>
</gene>
<keyword evidence="4" id="KW-1185">Reference proteome</keyword>
<dbReference type="InterPro" id="IPR036864">
    <property type="entry name" value="Zn2-C6_fun-type_DNA-bd_sf"/>
</dbReference>
<dbReference type="Gene3D" id="4.10.240.10">
    <property type="entry name" value="Zn(2)-C6 fungal-type DNA-binding domain"/>
    <property type="match status" value="1"/>
</dbReference>
<dbReference type="InterPro" id="IPR001138">
    <property type="entry name" value="Zn2Cys6_DnaBD"/>
</dbReference>
<name>A0A8H4UE34_9HYPO</name>
<dbReference type="CDD" id="cd00067">
    <property type="entry name" value="GAL4"/>
    <property type="match status" value="1"/>
</dbReference>
<reference evidence="3" key="1">
    <citation type="journal article" date="2020" name="BMC Genomics">
        <title>Correction to: Identification and distribution of gene clusters required for synthesis of sphingolipid metabolism inhibitors in diverse species of the filamentous fungus Fusarium.</title>
        <authorList>
            <person name="Kim H.S."/>
            <person name="Lohmar J.M."/>
            <person name="Busman M."/>
            <person name="Brown D.W."/>
            <person name="Naumann T.A."/>
            <person name="Divon H.H."/>
            <person name="Lysoe E."/>
            <person name="Uhlig S."/>
            <person name="Proctor R.H."/>
        </authorList>
    </citation>
    <scope>NUCLEOTIDE SEQUENCE</scope>
    <source>
        <strain evidence="3">NRRL 22465</strain>
    </source>
</reference>
<dbReference type="AlphaFoldDB" id="A0A8H4UE34"/>
<evidence type="ECO:0000259" key="2">
    <source>
        <dbReference type="PROSITE" id="PS50048"/>
    </source>
</evidence>
<dbReference type="Pfam" id="PF11951">
    <property type="entry name" value="Fungal_trans_2"/>
    <property type="match status" value="1"/>
</dbReference>
<dbReference type="SMART" id="SM00066">
    <property type="entry name" value="GAL4"/>
    <property type="match status" value="1"/>
</dbReference>
<reference evidence="3" key="2">
    <citation type="submission" date="2020-05" db="EMBL/GenBank/DDBJ databases">
        <authorList>
            <person name="Kim H.-S."/>
            <person name="Proctor R.H."/>
            <person name="Brown D.W."/>
        </authorList>
    </citation>
    <scope>NUCLEOTIDE SEQUENCE</scope>
    <source>
        <strain evidence="3">NRRL 22465</strain>
    </source>
</reference>
<dbReference type="PANTHER" id="PTHR38111">
    <property type="entry name" value="ZN(2)-C6 FUNGAL-TYPE DOMAIN-CONTAINING PROTEIN-RELATED"/>
    <property type="match status" value="1"/>
</dbReference>
<dbReference type="OrthoDB" id="3525185at2759"/>
<dbReference type="InterPro" id="IPR021858">
    <property type="entry name" value="Fun_TF"/>
</dbReference>
<dbReference type="GO" id="GO:0008270">
    <property type="term" value="F:zinc ion binding"/>
    <property type="evidence" value="ECO:0007669"/>
    <property type="project" value="InterPro"/>
</dbReference>
<dbReference type="PANTHER" id="PTHR38111:SF2">
    <property type="entry name" value="FINGER DOMAIN PROTEIN, PUTATIVE (AFU_ORTHOLOGUE AFUA_1G01560)-RELATED"/>
    <property type="match status" value="1"/>
</dbReference>
<evidence type="ECO:0000256" key="1">
    <source>
        <dbReference type="ARBA" id="ARBA00023242"/>
    </source>
</evidence>
<dbReference type="EMBL" id="JABEYC010000726">
    <property type="protein sequence ID" value="KAF4974628.1"/>
    <property type="molecule type" value="Genomic_DNA"/>
</dbReference>
<evidence type="ECO:0000313" key="3">
    <source>
        <dbReference type="EMBL" id="KAF4974628.1"/>
    </source>
</evidence>
<dbReference type="GO" id="GO:0000981">
    <property type="term" value="F:DNA-binding transcription factor activity, RNA polymerase II-specific"/>
    <property type="evidence" value="ECO:0007669"/>
    <property type="project" value="InterPro"/>
</dbReference>
<dbReference type="SUPFAM" id="SSF57701">
    <property type="entry name" value="Zn2/Cys6 DNA-binding domain"/>
    <property type="match status" value="1"/>
</dbReference>
<proteinExistence type="predicted"/>
<feature type="domain" description="Zn(2)-C6 fungal-type" evidence="2">
    <location>
        <begin position="10"/>
        <end position="39"/>
    </location>
</feature>
<organism evidence="3 4">
    <name type="scientific">Fusarium zealandicum</name>
    <dbReference type="NCBI Taxonomy" id="1053134"/>
    <lineage>
        <taxon>Eukaryota</taxon>
        <taxon>Fungi</taxon>
        <taxon>Dikarya</taxon>
        <taxon>Ascomycota</taxon>
        <taxon>Pezizomycotina</taxon>
        <taxon>Sordariomycetes</taxon>
        <taxon>Hypocreomycetidae</taxon>
        <taxon>Hypocreales</taxon>
        <taxon>Nectriaceae</taxon>
        <taxon>Fusarium</taxon>
        <taxon>Fusarium staphyleae species complex</taxon>
    </lineage>
</organism>
<dbReference type="PROSITE" id="PS50048">
    <property type="entry name" value="ZN2_CY6_FUNGAL_2"/>
    <property type="match status" value="1"/>
</dbReference>
<comment type="caution">
    <text evidence="3">The sequence shown here is derived from an EMBL/GenBank/DDBJ whole genome shotgun (WGS) entry which is preliminary data.</text>
</comment>
<dbReference type="Proteomes" id="UP000635477">
    <property type="component" value="Unassembled WGS sequence"/>
</dbReference>
<sequence>MVRHGRRIKRCGTCFERKVKCDQQQPYCQRCQNSGLECSGYHSNLKFVDENARFSGQAKGDMKLSRNTTTLSKAPVDASTTKCSLRREQTCQLQMRNLLPHQDTLFLPYTLSKLSPVTSRANGVVQAAILPSLLTGHESNVHQLCVQALVTTYFGRMMRESRICDQGLRLYSQALAQLRSEISGANSGTELGTIMSVLCLCIYENILLSQPMAWLMHYEGVARLVQSRGPQGWKGPKERKILQFARYFAILSAGHQRRRCFLDQPQWESTRCIPEGETPERIDVLYDIFAQVPGIVQDFDAIRQGTNMAPSTPNALRQHVQSVVDRIHDWLHDFGWDCDPGSDLKSGILPPHIDPTDSAALALCYAMLLCLSDPCQYLDVALVPNRPLPIDGPSVIHFLASEISQFAGAALRGEGSTNLALFLIYPLQIACFFLQNSESAVCRVQGIMDSVVADSCGFEMGRRRDWDDTNLDQGIHGFVTDKP</sequence>
<protein>
    <recommendedName>
        <fullName evidence="2">Zn(2)-C6 fungal-type domain-containing protein</fullName>
    </recommendedName>
</protein>